<dbReference type="EMBL" id="JBHSVR010000001">
    <property type="protein sequence ID" value="MFC6632566.1"/>
    <property type="molecule type" value="Genomic_DNA"/>
</dbReference>
<evidence type="ECO:0000313" key="3">
    <source>
        <dbReference type="EMBL" id="MFC6632566.1"/>
    </source>
</evidence>
<dbReference type="InterPro" id="IPR001466">
    <property type="entry name" value="Beta-lactam-related"/>
</dbReference>
<dbReference type="InterPro" id="IPR012338">
    <property type="entry name" value="Beta-lactam/transpept-like"/>
</dbReference>
<keyword evidence="3" id="KW-0378">Hydrolase</keyword>
<dbReference type="Pfam" id="PF00144">
    <property type="entry name" value="Beta-lactamase"/>
    <property type="match status" value="1"/>
</dbReference>
<dbReference type="PROSITE" id="PS51257">
    <property type="entry name" value="PROKAR_LIPOPROTEIN"/>
    <property type="match status" value="1"/>
</dbReference>
<dbReference type="Proteomes" id="UP001596425">
    <property type="component" value="Unassembled WGS sequence"/>
</dbReference>
<organism evidence="3 4">
    <name type="scientific">Microbulbifer taiwanensis</name>
    <dbReference type="NCBI Taxonomy" id="986746"/>
    <lineage>
        <taxon>Bacteria</taxon>
        <taxon>Pseudomonadati</taxon>
        <taxon>Pseudomonadota</taxon>
        <taxon>Gammaproteobacteria</taxon>
        <taxon>Cellvibrionales</taxon>
        <taxon>Microbulbiferaceae</taxon>
        <taxon>Microbulbifer</taxon>
    </lineage>
</organism>
<dbReference type="SUPFAM" id="SSF56601">
    <property type="entry name" value="beta-lactamase/transpeptidase-like"/>
    <property type="match status" value="1"/>
</dbReference>
<dbReference type="InterPro" id="IPR050789">
    <property type="entry name" value="Diverse_Enzym_Activities"/>
</dbReference>
<sequence length="432" mass="47995">MLRKLTALTLGAGCLALACAAAATEAPKTAAELGLMQGSPPPADKRVDQGNFMQAPYNRWALQHMRELVPTRAVSRGQGAVSPLEGDNVELGDLEVALASGKRLSVSRWLQESYTDGFLVLRDGKLVYERYFNGQTADTHHQMFSATKSLTGAMLLMLADEGMVDLEKSVDFYLPELKGSAFADASVQQVLDMTVGIRYSEDYTDPDADIWKYGYVFGIGNKPRDYAGPLNIHDYLGTLQKRGQHGKAFHYVTPDTDVLGWVVRRQSGQNLSEFFAERIWSRLGAERDAFFWLDRSATEMAGGGLNLTLRDGGRLGQMILQRGRFNGEQVMPAAVAERLLDKGDPEPFNRLYRDPWYEQIGYAYHDQWWTFNNPHKAVSAIGVHGQFIYIDPVARVVIVKQSSHPQAESESNEVDGPQIMHAIAEQLMGRSG</sequence>
<evidence type="ECO:0000256" key="1">
    <source>
        <dbReference type="SAM" id="SignalP"/>
    </source>
</evidence>
<dbReference type="EC" id="3.-.-.-" evidence="3"/>
<evidence type="ECO:0000313" key="4">
    <source>
        <dbReference type="Proteomes" id="UP001596425"/>
    </source>
</evidence>
<dbReference type="PANTHER" id="PTHR43283:SF7">
    <property type="entry name" value="BETA-LACTAMASE-RELATED DOMAIN-CONTAINING PROTEIN"/>
    <property type="match status" value="1"/>
</dbReference>
<feature type="domain" description="Beta-lactamase-related" evidence="2">
    <location>
        <begin position="118"/>
        <end position="406"/>
    </location>
</feature>
<dbReference type="GO" id="GO:0016787">
    <property type="term" value="F:hydrolase activity"/>
    <property type="evidence" value="ECO:0007669"/>
    <property type="project" value="UniProtKB-KW"/>
</dbReference>
<proteinExistence type="predicted"/>
<keyword evidence="1" id="KW-0732">Signal</keyword>
<feature type="chain" id="PRO_5047186459" evidence="1">
    <location>
        <begin position="24"/>
        <end position="432"/>
    </location>
</feature>
<dbReference type="Gene3D" id="3.40.710.10">
    <property type="entry name" value="DD-peptidase/beta-lactamase superfamily"/>
    <property type="match status" value="1"/>
</dbReference>
<keyword evidence="4" id="KW-1185">Reference proteome</keyword>
<dbReference type="PANTHER" id="PTHR43283">
    <property type="entry name" value="BETA-LACTAMASE-RELATED"/>
    <property type="match status" value="1"/>
</dbReference>
<gene>
    <name evidence="3" type="ORF">ACFQBM_04700</name>
</gene>
<reference evidence="4" key="1">
    <citation type="journal article" date="2019" name="Int. J. Syst. Evol. Microbiol.">
        <title>The Global Catalogue of Microorganisms (GCM) 10K type strain sequencing project: providing services to taxonomists for standard genome sequencing and annotation.</title>
        <authorList>
            <consortium name="The Broad Institute Genomics Platform"/>
            <consortium name="The Broad Institute Genome Sequencing Center for Infectious Disease"/>
            <person name="Wu L."/>
            <person name="Ma J."/>
        </authorList>
    </citation>
    <scope>NUCLEOTIDE SEQUENCE [LARGE SCALE GENOMIC DNA]</scope>
    <source>
        <strain evidence="4">CGMCC 1.13718</strain>
    </source>
</reference>
<evidence type="ECO:0000259" key="2">
    <source>
        <dbReference type="Pfam" id="PF00144"/>
    </source>
</evidence>
<dbReference type="RefSeq" id="WP_193192083.1">
    <property type="nucleotide sequence ID" value="NZ_JACZFR010000025.1"/>
</dbReference>
<comment type="caution">
    <text evidence="3">The sequence shown here is derived from an EMBL/GenBank/DDBJ whole genome shotgun (WGS) entry which is preliminary data.</text>
</comment>
<protein>
    <submittedName>
        <fullName evidence="3">Serine hydrolase domain-containing protein</fullName>
        <ecNumber evidence="3">3.-.-.-</ecNumber>
    </submittedName>
</protein>
<feature type="signal peptide" evidence="1">
    <location>
        <begin position="1"/>
        <end position="23"/>
    </location>
</feature>
<accession>A0ABW1YIH2</accession>
<name>A0ABW1YIH2_9GAMM</name>